<evidence type="ECO:0000313" key="2">
    <source>
        <dbReference type="EMBL" id="PIK41810.1"/>
    </source>
</evidence>
<dbReference type="AlphaFoldDB" id="A0A2G8K1E9"/>
<gene>
    <name evidence="2" type="ORF">BSL78_21323</name>
</gene>
<reference evidence="2 3" key="1">
    <citation type="journal article" date="2017" name="PLoS Biol.">
        <title>The sea cucumber genome provides insights into morphological evolution and visceral regeneration.</title>
        <authorList>
            <person name="Zhang X."/>
            <person name="Sun L."/>
            <person name="Yuan J."/>
            <person name="Sun Y."/>
            <person name="Gao Y."/>
            <person name="Zhang L."/>
            <person name="Li S."/>
            <person name="Dai H."/>
            <person name="Hamel J.F."/>
            <person name="Liu C."/>
            <person name="Yu Y."/>
            <person name="Liu S."/>
            <person name="Lin W."/>
            <person name="Guo K."/>
            <person name="Jin S."/>
            <person name="Xu P."/>
            <person name="Storey K.B."/>
            <person name="Huan P."/>
            <person name="Zhang T."/>
            <person name="Zhou Y."/>
            <person name="Zhang J."/>
            <person name="Lin C."/>
            <person name="Li X."/>
            <person name="Xing L."/>
            <person name="Huo D."/>
            <person name="Sun M."/>
            <person name="Wang L."/>
            <person name="Mercier A."/>
            <person name="Li F."/>
            <person name="Yang H."/>
            <person name="Xiang J."/>
        </authorList>
    </citation>
    <scope>NUCLEOTIDE SEQUENCE [LARGE SCALE GENOMIC DNA]</scope>
    <source>
        <strain evidence="2">Shaxun</strain>
        <tissue evidence="2">Muscle</tissue>
    </source>
</reference>
<sequence>MSSHTVSTKQFIERRVPEWNSSNISTSFNKQTGRMATPQYLTSSSTLHRKEMSPIIDHPDSCHRKSESSQKVPSLSQRSSSCVTEMSLPDVQPVHIFSQTESMVVSPQCVPCISPVIETEETSVVCNNEEFDSQIEHLRWLEGDNPLLSETSRIVNGTPMVAKVDSFSEEQSDVLVCPREKLGTDVPLVDNSTKNAATD</sequence>
<comment type="caution">
    <text evidence="2">The sequence shown here is derived from an EMBL/GenBank/DDBJ whole genome shotgun (WGS) entry which is preliminary data.</text>
</comment>
<evidence type="ECO:0000313" key="3">
    <source>
        <dbReference type="Proteomes" id="UP000230750"/>
    </source>
</evidence>
<keyword evidence="3" id="KW-1185">Reference proteome</keyword>
<accession>A0A2G8K1E9</accession>
<dbReference type="EMBL" id="MRZV01000986">
    <property type="protein sequence ID" value="PIK41810.1"/>
    <property type="molecule type" value="Genomic_DNA"/>
</dbReference>
<name>A0A2G8K1E9_STIJA</name>
<feature type="region of interest" description="Disordered" evidence="1">
    <location>
        <begin position="55"/>
        <end position="77"/>
    </location>
</feature>
<proteinExistence type="predicted"/>
<dbReference type="Proteomes" id="UP000230750">
    <property type="component" value="Unassembled WGS sequence"/>
</dbReference>
<evidence type="ECO:0000256" key="1">
    <source>
        <dbReference type="SAM" id="MobiDB-lite"/>
    </source>
</evidence>
<protein>
    <submittedName>
        <fullName evidence="2">Uncharacterized protein</fullName>
    </submittedName>
</protein>
<organism evidence="2 3">
    <name type="scientific">Stichopus japonicus</name>
    <name type="common">Sea cucumber</name>
    <dbReference type="NCBI Taxonomy" id="307972"/>
    <lineage>
        <taxon>Eukaryota</taxon>
        <taxon>Metazoa</taxon>
        <taxon>Echinodermata</taxon>
        <taxon>Eleutherozoa</taxon>
        <taxon>Echinozoa</taxon>
        <taxon>Holothuroidea</taxon>
        <taxon>Aspidochirotacea</taxon>
        <taxon>Aspidochirotida</taxon>
        <taxon>Stichopodidae</taxon>
        <taxon>Apostichopus</taxon>
    </lineage>
</organism>
<feature type="compositionally biased region" description="Basic and acidic residues" evidence="1">
    <location>
        <begin position="55"/>
        <end position="68"/>
    </location>
</feature>